<sequence length="178" mass="19939">MNTQNGVKTHFFLLIFIFLTSVTRSQTADTFKLISSAFEEGKPIPAKYTCDSINISPPLSWRGFPEKTKSFALIMDDPDAPMGTWVHWVIYNIPGTISHLEEKKSGEQIKAVDGLNSWNEKGYSGPCPPGGTHQYNFKLYALDKILTSKEGMTKAELLDAMKDHILGETTLTGLFRNY</sequence>
<dbReference type="RefSeq" id="WP_136578192.1">
    <property type="nucleotide sequence ID" value="NZ_STFF01000004.1"/>
</dbReference>
<name>A0A4V4H0X1_9BACT</name>
<protein>
    <submittedName>
        <fullName evidence="1">YbhB/YbcL family Raf kinase inhibitor-like protein</fullName>
    </submittedName>
</protein>
<dbReference type="OrthoDB" id="9797506at2"/>
<dbReference type="PANTHER" id="PTHR30289:SF1">
    <property type="entry name" value="PEBP (PHOSPHATIDYLETHANOLAMINE-BINDING PROTEIN) FAMILY PROTEIN"/>
    <property type="match status" value="1"/>
</dbReference>
<organism evidence="1 2">
    <name type="scientific">Niastella caeni</name>
    <dbReference type="NCBI Taxonomy" id="2569763"/>
    <lineage>
        <taxon>Bacteria</taxon>
        <taxon>Pseudomonadati</taxon>
        <taxon>Bacteroidota</taxon>
        <taxon>Chitinophagia</taxon>
        <taxon>Chitinophagales</taxon>
        <taxon>Chitinophagaceae</taxon>
        <taxon>Niastella</taxon>
    </lineage>
</organism>
<dbReference type="InterPro" id="IPR008914">
    <property type="entry name" value="PEBP"/>
</dbReference>
<dbReference type="AlphaFoldDB" id="A0A4V4H0X1"/>
<accession>A0A4V4H0X1</accession>
<dbReference type="SUPFAM" id="SSF49777">
    <property type="entry name" value="PEBP-like"/>
    <property type="match status" value="1"/>
</dbReference>
<keyword evidence="2" id="KW-1185">Reference proteome</keyword>
<dbReference type="InterPro" id="IPR005247">
    <property type="entry name" value="YbhB_YbcL/LppC-like"/>
</dbReference>
<dbReference type="InterPro" id="IPR036610">
    <property type="entry name" value="PEBP-like_sf"/>
</dbReference>
<dbReference type="NCBIfam" id="TIGR00481">
    <property type="entry name" value="YbhB/YbcL family Raf kinase inhibitor-like protein"/>
    <property type="match status" value="1"/>
</dbReference>
<proteinExistence type="predicted"/>
<dbReference type="Pfam" id="PF01161">
    <property type="entry name" value="PBP"/>
    <property type="match status" value="1"/>
</dbReference>
<dbReference type="PANTHER" id="PTHR30289">
    <property type="entry name" value="UNCHARACTERIZED PROTEIN YBCL-RELATED"/>
    <property type="match status" value="1"/>
</dbReference>
<dbReference type="Gene3D" id="3.90.280.10">
    <property type="entry name" value="PEBP-like"/>
    <property type="match status" value="1"/>
</dbReference>
<gene>
    <name evidence="1" type="ORF">FAM09_16285</name>
</gene>
<reference evidence="1 2" key="1">
    <citation type="submission" date="2019-04" db="EMBL/GenBank/DDBJ databases">
        <title>Niastella caeni sp. nov., isolated from activated sludge.</title>
        <authorList>
            <person name="Sheng M."/>
        </authorList>
    </citation>
    <scope>NUCLEOTIDE SEQUENCE [LARGE SCALE GENOMIC DNA]</scope>
    <source>
        <strain evidence="1 2">HX-2-15</strain>
    </source>
</reference>
<evidence type="ECO:0000313" key="2">
    <source>
        <dbReference type="Proteomes" id="UP000306918"/>
    </source>
</evidence>
<evidence type="ECO:0000313" key="1">
    <source>
        <dbReference type="EMBL" id="THU38236.1"/>
    </source>
</evidence>
<dbReference type="Proteomes" id="UP000306918">
    <property type="component" value="Unassembled WGS sequence"/>
</dbReference>
<dbReference type="EMBL" id="STFF01000004">
    <property type="protein sequence ID" value="THU38236.1"/>
    <property type="molecule type" value="Genomic_DNA"/>
</dbReference>
<dbReference type="CDD" id="cd00865">
    <property type="entry name" value="PEBP_bact_arch"/>
    <property type="match status" value="1"/>
</dbReference>
<comment type="caution">
    <text evidence="1">The sequence shown here is derived from an EMBL/GenBank/DDBJ whole genome shotgun (WGS) entry which is preliminary data.</text>
</comment>